<reference evidence="2 3" key="1">
    <citation type="journal article" date="2015" name="Nature">
        <title>rRNA introns, odd ribosomes, and small enigmatic genomes across a large radiation of phyla.</title>
        <authorList>
            <person name="Brown C.T."/>
            <person name="Hug L.A."/>
            <person name="Thomas B.C."/>
            <person name="Sharon I."/>
            <person name="Castelle C.J."/>
            <person name="Singh A."/>
            <person name="Wilkins M.J."/>
            <person name="Williams K.H."/>
            <person name="Banfield J.F."/>
        </authorList>
    </citation>
    <scope>NUCLEOTIDE SEQUENCE [LARGE SCALE GENOMIC DNA]</scope>
</reference>
<proteinExistence type="predicted"/>
<sequence>MKFELKKIFSPSVFLMSRFRYPQKFLIISILFAIPIALGAYFFVTKINEEIKTIHFEQNGLKYITPTQKLLKDVQQHRGLTSIYLGGNTAIAQSLTSKGDEVEQDFLELERVDAEVGSLLRIKSEPSRIRDMKNEWNEIEQAFDKGTLTLETSFRTHTNLRQNIIFFMDDIADKSDLGLERHLDTSYLIEIFINRIPVISESMAQLRVSGLMLPAGKSLSSGEKQIFISLSNTANSYLQKTNRQMNAVFQENPALQSDLETVLNEMTEATETLLQTIDEKIIQADVNTIEQDAFYVSTTHFIDKVFDFYTKAVPVLDRHLKEHVDELERQRNILFFAVGISLFLVIYLFIGFYLGVKMTIDNLRNATGRMLKGDNEDGVSLNTMDEFGEIANAFNIIINALIVSNSNLKDNLAKKEAMEKVFNEQKEKLKNNS</sequence>
<accession>A0A0G1KEW9</accession>
<dbReference type="CDD" id="cd06225">
    <property type="entry name" value="HAMP"/>
    <property type="match status" value="1"/>
</dbReference>
<dbReference type="AlphaFoldDB" id="A0A0G1KEW9"/>
<dbReference type="Proteomes" id="UP000034595">
    <property type="component" value="Unassembled WGS sequence"/>
</dbReference>
<gene>
    <name evidence="2" type="ORF">UW78_C0003G0020</name>
</gene>
<name>A0A0G1KEW9_9BACT</name>
<comment type="caution">
    <text evidence="2">The sequence shown here is derived from an EMBL/GenBank/DDBJ whole genome shotgun (WGS) entry which is preliminary data.</text>
</comment>
<keyword evidence="1" id="KW-1133">Transmembrane helix</keyword>
<feature type="transmembrane region" description="Helical" evidence="1">
    <location>
        <begin position="25"/>
        <end position="44"/>
    </location>
</feature>
<evidence type="ECO:0000256" key="1">
    <source>
        <dbReference type="SAM" id="Phobius"/>
    </source>
</evidence>
<evidence type="ECO:0000313" key="2">
    <source>
        <dbReference type="EMBL" id="KKT82060.1"/>
    </source>
</evidence>
<feature type="transmembrane region" description="Helical" evidence="1">
    <location>
        <begin position="333"/>
        <end position="356"/>
    </location>
</feature>
<dbReference type="Gene3D" id="6.10.340.10">
    <property type="match status" value="1"/>
</dbReference>
<keyword evidence="1" id="KW-0472">Membrane</keyword>
<protein>
    <submittedName>
        <fullName evidence="2">Membrane-associated methyl-accepting chemotaxis protein</fullName>
    </submittedName>
</protein>
<keyword evidence="1" id="KW-0812">Transmembrane</keyword>
<evidence type="ECO:0000313" key="3">
    <source>
        <dbReference type="Proteomes" id="UP000034595"/>
    </source>
</evidence>
<dbReference type="EMBL" id="LCJQ01000003">
    <property type="protein sequence ID" value="KKT82060.1"/>
    <property type="molecule type" value="Genomic_DNA"/>
</dbReference>
<organism evidence="2 3">
    <name type="scientific">Candidatus Azambacteria bacterium GW2011_GWA1_44_9</name>
    <dbReference type="NCBI Taxonomy" id="1618610"/>
    <lineage>
        <taxon>Bacteria</taxon>
        <taxon>Candidatus Azamiibacteriota</taxon>
    </lineage>
</organism>